<dbReference type="GeneID" id="120264986"/>
<evidence type="ECO:0000313" key="3">
    <source>
        <dbReference type="RefSeq" id="XP_039128856.1"/>
    </source>
</evidence>
<dbReference type="AlphaFoldDB" id="A0AB40BNI3"/>
<dbReference type="SUPFAM" id="SSF56672">
    <property type="entry name" value="DNA/RNA polymerases"/>
    <property type="match status" value="1"/>
</dbReference>
<dbReference type="InterPro" id="IPR013103">
    <property type="entry name" value="RVT_2"/>
</dbReference>
<evidence type="ECO:0000313" key="2">
    <source>
        <dbReference type="Proteomes" id="UP001515500"/>
    </source>
</evidence>
<proteinExistence type="predicted"/>
<protein>
    <submittedName>
        <fullName evidence="3">Uncharacterized mitochondrial protein AtMg00810-like</fullName>
    </submittedName>
</protein>
<evidence type="ECO:0000259" key="1">
    <source>
        <dbReference type="Pfam" id="PF07727"/>
    </source>
</evidence>
<dbReference type="CDD" id="cd09272">
    <property type="entry name" value="RNase_HI_RT_Ty1"/>
    <property type="match status" value="1"/>
</dbReference>
<dbReference type="PANTHER" id="PTHR11439">
    <property type="entry name" value="GAG-POL-RELATED RETROTRANSPOSON"/>
    <property type="match status" value="1"/>
</dbReference>
<accession>A0AB40BNI3</accession>
<dbReference type="Proteomes" id="UP001515500">
    <property type="component" value="Chromosome 7"/>
</dbReference>
<feature type="domain" description="Reverse transcriptase Ty1/copia-type" evidence="1">
    <location>
        <begin position="89"/>
        <end position="158"/>
    </location>
</feature>
<organism evidence="2 3">
    <name type="scientific">Dioscorea cayennensis subsp. rotundata</name>
    <name type="common">White Guinea yam</name>
    <name type="synonym">Dioscorea rotundata</name>
    <dbReference type="NCBI Taxonomy" id="55577"/>
    <lineage>
        <taxon>Eukaryota</taxon>
        <taxon>Viridiplantae</taxon>
        <taxon>Streptophyta</taxon>
        <taxon>Embryophyta</taxon>
        <taxon>Tracheophyta</taxon>
        <taxon>Spermatophyta</taxon>
        <taxon>Magnoliopsida</taxon>
        <taxon>Liliopsida</taxon>
        <taxon>Dioscoreales</taxon>
        <taxon>Dioscoreaceae</taxon>
        <taxon>Dioscorea</taxon>
    </lineage>
</organism>
<feature type="domain" description="Reverse transcriptase Ty1/copia-type" evidence="1">
    <location>
        <begin position="11"/>
        <end position="87"/>
    </location>
</feature>
<gene>
    <name evidence="3" type="primary">LOC120264986</name>
</gene>
<dbReference type="Pfam" id="PF07727">
    <property type="entry name" value="RVT_2"/>
    <property type="match status" value="2"/>
</dbReference>
<dbReference type="InterPro" id="IPR043502">
    <property type="entry name" value="DNA/RNA_pol_sf"/>
</dbReference>
<dbReference type="RefSeq" id="XP_039128856.1">
    <property type="nucleotide sequence ID" value="XM_039272922.1"/>
</dbReference>
<name>A0AB40BNI3_DIOCR</name>
<dbReference type="PANTHER" id="PTHR11439:SF515">
    <property type="entry name" value="GAG-POL POLYPROTEIN"/>
    <property type="match status" value="1"/>
</dbReference>
<keyword evidence="2" id="KW-1185">Reference proteome</keyword>
<sequence length="401" mass="45860">MKKELESIEKNNTWILTELPSSQKPIGLKWVYKLKKDSDGHIIKHKARLVAKGYVQRQGIDFDEVFAPSLQKLDTVRVILALTANRELEGSNNEEVERFKEQMMMEFEMSDLGLLSYYLGIEVEQQKDRIQLKQSAYAKKVLSQFEMTDCNAAKYPMETKMQLHKDLEGTPVDCTEYRKIIGYLRYLLHTWPDLSYAVGMASRYMERPTVIHHKVVKQILRYLRGTIHFGLVYMKGHQEVSISGFSDSDLAGDQDGRRSTTGMAFYFNGNLISWNSQKQKTVALSSCEAEFMAATAAACQALWLRNLVGELTRTDLKPVILFVDNKSAIALMKNPVFHGRSKHIETRFHFIRECVERGQIVVEFVNTGEQRADALTKALSVVKLAAMRQLLGVRDLDTCQD</sequence>
<reference evidence="3" key="1">
    <citation type="submission" date="2025-08" db="UniProtKB">
        <authorList>
            <consortium name="RefSeq"/>
        </authorList>
    </citation>
    <scope>IDENTIFICATION</scope>
</reference>